<dbReference type="EMBL" id="AEPE02000006">
    <property type="protein sequence ID" value="EFZ36145.1"/>
    <property type="molecule type" value="Genomic_DNA"/>
</dbReference>
<feature type="signal peptide" evidence="2">
    <location>
        <begin position="1"/>
        <end position="22"/>
    </location>
</feature>
<accession>E7RSE4</accession>
<dbReference type="AlphaFoldDB" id="E7RSE4"/>
<evidence type="ECO:0000256" key="2">
    <source>
        <dbReference type="SAM" id="SignalP"/>
    </source>
</evidence>
<evidence type="ECO:0000313" key="4">
    <source>
        <dbReference type="Proteomes" id="UP000005580"/>
    </source>
</evidence>
<evidence type="ECO:0000313" key="3">
    <source>
        <dbReference type="EMBL" id="EFZ36145.1"/>
    </source>
</evidence>
<keyword evidence="2" id="KW-0732">Signal</keyword>
<keyword evidence="4" id="KW-1185">Reference proteome</keyword>
<dbReference type="HOGENOM" id="CLU_116702_0_0_10"/>
<name>E7RSE4_9BACT</name>
<evidence type="ECO:0000256" key="1">
    <source>
        <dbReference type="SAM" id="MobiDB-lite"/>
    </source>
</evidence>
<dbReference type="STRING" id="28134.SAMN05444288_2190"/>
<feature type="compositionally biased region" description="Basic and acidic residues" evidence="1">
    <location>
        <begin position="141"/>
        <end position="150"/>
    </location>
</feature>
<sequence>MRLKKILLIVFALVAITSTVQAKNRNKQVYVYGFAASFNDSTVYFTDIQLLDSAYISRNGFLYGRDSYSYQLKQYMESKGVFQPTCVTFFATSRKMIEKKFVSLKKRYVKGRNYNIKYITTADFSYTPVVPDPSELNKISAKKEKKEKTKTAISTSKN</sequence>
<gene>
    <name evidence="3" type="ORF">HMPREF0663_12212</name>
</gene>
<feature type="chain" id="PRO_5003224511" evidence="2">
    <location>
        <begin position="23"/>
        <end position="158"/>
    </location>
</feature>
<proteinExistence type="predicted"/>
<dbReference type="RefSeq" id="WP_004370436.1">
    <property type="nucleotide sequence ID" value="NZ_GL833119.1"/>
</dbReference>
<reference evidence="3" key="1">
    <citation type="submission" date="2011-01" db="EMBL/GenBank/DDBJ databases">
        <authorList>
            <person name="Muzny D."/>
            <person name="Qin X."/>
            <person name="Buhay C."/>
            <person name="Dugan-Rocha S."/>
            <person name="Ding Y."/>
            <person name="Chen G."/>
            <person name="Hawes A."/>
            <person name="Holder M."/>
            <person name="Jhangiani S."/>
            <person name="Johnson A."/>
            <person name="Khan Z."/>
            <person name="Li Z."/>
            <person name="Liu W."/>
            <person name="Liu X."/>
            <person name="Perez L."/>
            <person name="Shen H."/>
            <person name="Wang Q."/>
            <person name="Watt J."/>
            <person name="Xi L."/>
            <person name="Xin Y."/>
            <person name="Zhou J."/>
            <person name="Deng J."/>
            <person name="Jiang H."/>
            <person name="Liu Y."/>
            <person name="Qu J."/>
            <person name="Song X.-Z."/>
            <person name="Zhang L."/>
            <person name="Villasana D."/>
            <person name="Johnson A."/>
            <person name="Liu J."/>
            <person name="Liyanage D."/>
            <person name="Lorensuhewa L."/>
            <person name="Robinson T."/>
            <person name="Song A."/>
            <person name="Song B.-B."/>
            <person name="Dinh H."/>
            <person name="Thornton R."/>
            <person name="Coyle M."/>
            <person name="Francisco L."/>
            <person name="Jackson L."/>
            <person name="Javaid M."/>
            <person name="Korchina V."/>
            <person name="Kovar C."/>
            <person name="Mata R."/>
            <person name="Mathew T."/>
            <person name="Ngo R."/>
            <person name="Nguyen L."/>
            <person name="Nguyen N."/>
            <person name="Okwuonu G."/>
            <person name="Ongeri F."/>
            <person name="Pham C."/>
            <person name="Simmons D."/>
            <person name="Wilczek-Boney K."/>
            <person name="Hale W."/>
            <person name="Jakkamsetti A."/>
            <person name="Pham P."/>
            <person name="Ruth R."/>
            <person name="San Lucas F."/>
            <person name="Warren J."/>
            <person name="Zhang J."/>
            <person name="Zhao Z."/>
            <person name="Zhou C."/>
            <person name="Zhu D."/>
            <person name="Lee S."/>
            <person name="Bess C."/>
            <person name="Blankenburg K."/>
            <person name="Forbes L."/>
            <person name="Fu Q."/>
            <person name="Gubbala S."/>
            <person name="Hirani K."/>
            <person name="Jayaseelan J.C."/>
            <person name="Lara F."/>
            <person name="Munidasa M."/>
            <person name="Palculict T."/>
            <person name="Patil S."/>
            <person name="Pu L.-L."/>
            <person name="Saada N."/>
            <person name="Tang L."/>
            <person name="Weissenberger G."/>
            <person name="Zhu Y."/>
            <person name="Hemphill L."/>
            <person name="Shang Y."/>
            <person name="Youmans B."/>
            <person name="Ayvaz T."/>
            <person name="Ross M."/>
            <person name="Santibanez J."/>
            <person name="Aqrawi P."/>
            <person name="Gross S."/>
            <person name="Joshi V."/>
            <person name="Fowler G."/>
            <person name="Nazareth L."/>
            <person name="Reid J."/>
            <person name="Worley K."/>
            <person name="Petrosino J."/>
            <person name="Highlander S."/>
            <person name="Gibbs R."/>
        </authorList>
    </citation>
    <scope>NUCLEOTIDE SEQUENCE [LARGE SCALE GENOMIC DNA]</scope>
    <source>
        <strain evidence="3">ATCC 33269</strain>
    </source>
</reference>
<protein>
    <submittedName>
        <fullName evidence="3">Uncharacterized protein</fullName>
    </submittedName>
</protein>
<feature type="region of interest" description="Disordered" evidence="1">
    <location>
        <begin position="138"/>
        <end position="158"/>
    </location>
</feature>
<dbReference type="eggNOG" id="ENOG5033UYK">
    <property type="taxonomic scope" value="Bacteria"/>
</dbReference>
<comment type="caution">
    <text evidence="3">The sequence shown here is derived from an EMBL/GenBank/DDBJ whole genome shotgun (WGS) entry which is preliminary data.</text>
</comment>
<organism evidence="3 4">
    <name type="scientific">Hoylesella oralis ATCC 33269</name>
    <dbReference type="NCBI Taxonomy" id="873533"/>
    <lineage>
        <taxon>Bacteria</taxon>
        <taxon>Pseudomonadati</taxon>
        <taxon>Bacteroidota</taxon>
        <taxon>Bacteroidia</taxon>
        <taxon>Bacteroidales</taxon>
        <taxon>Prevotellaceae</taxon>
        <taxon>Hoylesella</taxon>
    </lineage>
</organism>
<dbReference type="Proteomes" id="UP000005580">
    <property type="component" value="Unassembled WGS sequence"/>
</dbReference>